<dbReference type="SUPFAM" id="SSF88723">
    <property type="entry name" value="PIN domain-like"/>
    <property type="match status" value="1"/>
</dbReference>
<protein>
    <recommendedName>
        <fullName evidence="3">PIN domain-containing protein</fullName>
    </recommendedName>
</protein>
<dbReference type="EMBL" id="CP131060">
    <property type="protein sequence ID" value="WNY25005.1"/>
    <property type="molecule type" value="Genomic_DNA"/>
</dbReference>
<accession>A0AA96V3V5</accession>
<reference evidence="1 2" key="1">
    <citation type="submission" date="2023-07" db="EMBL/GenBank/DDBJ databases">
        <title>Closed genoem sequence of Methanosarcinaceae archaeon Ac7.</title>
        <authorList>
            <person name="Poehlein A."/>
            <person name="Protasov E."/>
            <person name="Platt K."/>
            <person name="Reeh H."/>
            <person name="Daniel R."/>
            <person name="Brune A."/>
        </authorList>
    </citation>
    <scope>NUCLEOTIDE SEQUENCE [LARGE SCALE GENOMIC DNA]</scope>
    <source>
        <strain evidence="1 2">Ac7</strain>
    </source>
</reference>
<evidence type="ECO:0008006" key="3">
    <source>
        <dbReference type="Google" id="ProtNLM"/>
    </source>
</evidence>
<dbReference type="Proteomes" id="UP001303587">
    <property type="component" value="Chromosome"/>
</dbReference>
<sequence>MIISISDLSDIDPKDVYFVDANVILFIYLDKEYNQDTEKRKIYMDFIKYLQKNGNVLRISTLNLQEVLHVVEKKEFKGYCQTQNSKVSLKNYRKNRYERHKLKQKLDLILRQITQSYSIEDDSVTKEDIEAFVSGFETHLYDPMDFFAVHSRCRPGCCFNYITDDSDFKNNLLFQKSRRTNLYTCAMV</sequence>
<dbReference type="GeneID" id="89229655"/>
<dbReference type="AlphaFoldDB" id="A0AA96V3V5"/>
<dbReference type="InterPro" id="IPR029060">
    <property type="entry name" value="PIN-like_dom_sf"/>
</dbReference>
<name>A0AA96V3V5_9EURY</name>
<keyword evidence="2" id="KW-1185">Reference proteome</keyword>
<proteinExistence type="predicted"/>
<dbReference type="RefSeq" id="WP_338103058.1">
    <property type="nucleotide sequence ID" value="NZ_CP131060.1"/>
</dbReference>
<evidence type="ECO:0000313" key="2">
    <source>
        <dbReference type="Proteomes" id="UP001303587"/>
    </source>
</evidence>
<gene>
    <name evidence="1" type="ORF">MsAc7_05370</name>
</gene>
<organism evidence="1 2">
    <name type="scientific">Methanolapillus millepedarum</name>
    <dbReference type="NCBI Taxonomy" id="3028296"/>
    <lineage>
        <taxon>Archaea</taxon>
        <taxon>Methanobacteriati</taxon>
        <taxon>Methanobacteriota</taxon>
        <taxon>Stenosarchaea group</taxon>
        <taxon>Methanomicrobia</taxon>
        <taxon>Methanosarcinales</taxon>
        <taxon>Methanosarcinaceae</taxon>
        <taxon>Methanolapillus</taxon>
    </lineage>
</organism>
<evidence type="ECO:0000313" key="1">
    <source>
        <dbReference type="EMBL" id="WNY25005.1"/>
    </source>
</evidence>